<dbReference type="Proteomes" id="UP001374535">
    <property type="component" value="Chromosome 5"/>
</dbReference>
<dbReference type="AlphaFoldDB" id="A0AAQ3NIF4"/>
<gene>
    <name evidence="1" type="ORF">V8G54_014091</name>
</gene>
<keyword evidence="2" id="KW-1185">Reference proteome</keyword>
<evidence type="ECO:0000313" key="2">
    <source>
        <dbReference type="Proteomes" id="UP001374535"/>
    </source>
</evidence>
<name>A0AAQ3NIF4_VIGMU</name>
<dbReference type="EMBL" id="CP144696">
    <property type="protein sequence ID" value="WVZ09561.1"/>
    <property type="molecule type" value="Genomic_DNA"/>
</dbReference>
<proteinExistence type="predicted"/>
<protein>
    <submittedName>
        <fullName evidence="1">Uncharacterized protein</fullName>
    </submittedName>
</protein>
<accession>A0AAQ3NIF4</accession>
<reference evidence="1 2" key="1">
    <citation type="journal article" date="2023" name="Life. Sci Alliance">
        <title>Evolutionary insights into 3D genome organization and epigenetic landscape of Vigna mungo.</title>
        <authorList>
            <person name="Junaid A."/>
            <person name="Singh B."/>
            <person name="Bhatia S."/>
        </authorList>
    </citation>
    <scope>NUCLEOTIDE SEQUENCE [LARGE SCALE GENOMIC DNA]</scope>
    <source>
        <strain evidence="1">Urdbean</strain>
    </source>
</reference>
<evidence type="ECO:0000313" key="1">
    <source>
        <dbReference type="EMBL" id="WVZ09561.1"/>
    </source>
</evidence>
<sequence>MIAVLSYKVIGISMILRSHVFNKCTKLRSTHISLTQSDGTSIYESRALPWLHFKNSTSWEIMGSKTILLAMHCFKIKETKQDKKLHYIRALDIQIKTRVTTAGNSSA</sequence>
<organism evidence="1 2">
    <name type="scientific">Vigna mungo</name>
    <name type="common">Black gram</name>
    <name type="synonym">Phaseolus mungo</name>
    <dbReference type="NCBI Taxonomy" id="3915"/>
    <lineage>
        <taxon>Eukaryota</taxon>
        <taxon>Viridiplantae</taxon>
        <taxon>Streptophyta</taxon>
        <taxon>Embryophyta</taxon>
        <taxon>Tracheophyta</taxon>
        <taxon>Spermatophyta</taxon>
        <taxon>Magnoliopsida</taxon>
        <taxon>eudicotyledons</taxon>
        <taxon>Gunneridae</taxon>
        <taxon>Pentapetalae</taxon>
        <taxon>rosids</taxon>
        <taxon>fabids</taxon>
        <taxon>Fabales</taxon>
        <taxon>Fabaceae</taxon>
        <taxon>Papilionoideae</taxon>
        <taxon>50 kb inversion clade</taxon>
        <taxon>NPAAA clade</taxon>
        <taxon>indigoferoid/millettioid clade</taxon>
        <taxon>Phaseoleae</taxon>
        <taxon>Vigna</taxon>
    </lineage>
</organism>